<dbReference type="EMBL" id="CP034587">
    <property type="protein sequence ID" value="AZQ73147.1"/>
    <property type="molecule type" value="Genomic_DNA"/>
</dbReference>
<dbReference type="Proteomes" id="UP000267900">
    <property type="component" value="Chromosome"/>
</dbReference>
<name>A0A3S9PLD2_STRLT</name>
<protein>
    <recommendedName>
        <fullName evidence="5">Extensin</fullName>
    </recommendedName>
</protein>
<evidence type="ECO:0000256" key="1">
    <source>
        <dbReference type="SAM" id="MobiDB-lite"/>
    </source>
</evidence>
<dbReference type="OrthoDB" id="4339186at2"/>
<feature type="transmembrane region" description="Helical" evidence="2">
    <location>
        <begin position="174"/>
        <end position="196"/>
    </location>
</feature>
<evidence type="ECO:0000313" key="4">
    <source>
        <dbReference type="Proteomes" id="UP000267900"/>
    </source>
</evidence>
<feature type="compositionally biased region" description="Basic and acidic residues" evidence="1">
    <location>
        <begin position="277"/>
        <end position="292"/>
    </location>
</feature>
<dbReference type="RefSeq" id="WP_126915663.1">
    <property type="nucleotide sequence ID" value="NZ_CP034587.1"/>
</dbReference>
<feature type="region of interest" description="Disordered" evidence="1">
    <location>
        <begin position="365"/>
        <end position="423"/>
    </location>
</feature>
<dbReference type="AlphaFoldDB" id="A0A3S9PLD2"/>
<feature type="region of interest" description="Disordered" evidence="1">
    <location>
        <begin position="320"/>
        <end position="343"/>
    </location>
</feature>
<gene>
    <name evidence="3" type="ORF">EKH77_19745</name>
</gene>
<reference evidence="3 4" key="1">
    <citation type="submission" date="2018-12" db="EMBL/GenBank/DDBJ databases">
        <title>The whole draft genome of Streptomyce luteoverticillatus CGMCC 15060.</title>
        <authorList>
            <person name="Feng Z."/>
            <person name="Chen G."/>
            <person name="Zhang J."/>
            <person name="Zhu H."/>
            <person name="Yu X."/>
            <person name="Zhang W."/>
            <person name="Zhang X."/>
        </authorList>
    </citation>
    <scope>NUCLEOTIDE SEQUENCE [LARGE SCALE GENOMIC DNA]</scope>
    <source>
        <strain evidence="3 4">CGMCC 15060</strain>
    </source>
</reference>
<keyword evidence="4" id="KW-1185">Reference proteome</keyword>
<feature type="compositionally biased region" description="Gly residues" evidence="1">
    <location>
        <begin position="326"/>
        <end position="336"/>
    </location>
</feature>
<keyword evidence="2" id="KW-0472">Membrane</keyword>
<feature type="region of interest" description="Disordered" evidence="1">
    <location>
        <begin position="221"/>
        <end position="305"/>
    </location>
</feature>
<evidence type="ECO:0008006" key="5">
    <source>
        <dbReference type="Google" id="ProtNLM"/>
    </source>
</evidence>
<evidence type="ECO:0000256" key="2">
    <source>
        <dbReference type="SAM" id="Phobius"/>
    </source>
</evidence>
<keyword evidence="2" id="KW-1133">Transmembrane helix</keyword>
<feature type="compositionally biased region" description="Low complexity" evidence="1">
    <location>
        <begin position="366"/>
        <end position="375"/>
    </location>
</feature>
<sequence>MADDHRYDHDWLDDDAVERLLRGFPAGGEAGAMTGTTGAGPATGSAVGGEVGVVPAESIAERATGGEIDAASADAAAGSPAGSEAEALLAMRLNAAFRSLTDIPSDIPSAVDAPLPGEEAALAAFRAARATAAPTPASAPAAKAAASPLAALRDAGSRRVEAVRSFLRRPARTALALALAGCAVGGVAVAAGTGVLPGPFGRSGKEPSPSASVTLADETDVATVGPGTPAPGTTPSPGASARPTGRPDPARTPGAKESGPASGSSASPFHGDEDDARGEKGDKGNKDGKPGKDGGNNDPGTLDGAKAGRVWAAKICREFLANGKRNGNGNGNGNGKGVDEDEARTLERFAGGSSAVHTYCERVLASDGQGSKSSTGGKGDEDGDGSVWDDLVNRAPRSRSLPRVSAPAPAPTPGVTLFEASAL</sequence>
<organism evidence="3 4">
    <name type="scientific">Streptomyces luteoverticillatus</name>
    <name type="common">Streptoverticillium luteoverticillatus</name>
    <dbReference type="NCBI Taxonomy" id="66425"/>
    <lineage>
        <taxon>Bacteria</taxon>
        <taxon>Bacillati</taxon>
        <taxon>Actinomycetota</taxon>
        <taxon>Actinomycetes</taxon>
        <taxon>Kitasatosporales</taxon>
        <taxon>Streptomycetaceae</taxon>
        <taxon>Streptomyces</taxon>
    </lineage>
</organism>
<feature type="compositionally biased region" description="Low complexity" evidence="1">
    <location>
        <begin position="253"/>
        <end position="268"/>
    </location>
</feature>
<evidence type="ECO:0000313" key="3">
    <source>
        <dbReference type="EMBL" id="AZQ73147.1"/>
    </source>
</evidence>
<accession>A0A3S9PLD2</accession>
<proteinExistence type="predicted"/>
<keyword evidence="2" id="KW-0812">Transmembrane</keyword>